<keyword evidence="11" id="KW-0598">Phosphotransferase system</keyword>
<dbReference type="Pfam" id="PF02302">
    <property type="entry name" value="PTS_IIB"/>
    <property type="match status" value="1"/>
</dbReference>
<keyword evidence="10" id="KW-0808">Transferase</keyword>
<dbReference type="NCBIfam" id="NF011663">
    <property type="entry name" value="PRK15083.1"/>
    <property type="match status" value="1"/>
</dbReference>
<dbReference type="InterPro" id="IPR004718">
    <property type="entry name" value="PTS_IIC_mtl"/>
</dbReference>
<dbReference type="SUPFAM" id="SSF52794">
    <property type="entry name" value="PTS system IIB component-like"/>
    <property type="match status" value="1"/>
</dbReference>
<dbReference type="PANTHER" id="PTHR30181:SF2">
    <property type="entry name" value="PTS SYSTEM MANNITOL-SPECIFIC EIICBA COMPONENT"/>
    <property type="match status" value="1"/>
</dbReference>
<comment type="catalytic activity">
    <reaction evidence="1">
        <text>D-mannitol(out) + N(pros)-phospho-L-histidyl-[protein] = D-mannitol 1-phosphate(in) + L-histidyl-[protein]</text>
        <dbReference type="Rhea" id="RHEA:33363"/>
        <dbReference type="Rhea" id="RHEA-COMP:9745"/>
        <dbReference type="Rhea" id="RHEA-COMP:9746"/>
        <dbReference type="ChEBI" id="CHEBI:16899"/>
        <dbReference type="ChEBI" id="CHEBI:29979"/>
        <dbReference type="ChEBI" id="CHEBI:61381"/>
        <dbReference type="ChEBI" id="CHEBI:64837"/>
        <dbReference type="EC" id="2.7.1.197"/>
    </reaction>
</comment>
<reference evidence="20" key="1">
    <citation type="journal article" date="2019" name="Int. J. Syst. Evol. Microbiol.">
        <title>The Global Catalogue of Microorganisms (GCM) 10K type strain sequencing project: providing services to taxonomists for standard genome sequencing and annotation.</title>
        <authorList>
            <consortium name="The Broad Institute Genomics Platform"/>
            <consortium name="The Broad Institute Genome Sequencing Center for Infectious Disease"/>
            <person name="Wu L."/>
            <person name="Ma J."/>
        </authorList>
    </citation>
    <scope>NUCLEOTIDE SEQUENCE [LARGE SCALE GENOMIC DNA]</scope>
    <source>
        <strain evidence="20">KCTC 42143</strain>
    </source>
</reference>
<keyword evidence="9" id="KW-0762">Sugar transport</keyword>
<keyword evidence="13 16" id="KW-1133">Transmembrane helix</keyword>
<evidence type="ECO:0000256" key="5">
    <source>
        <dbReference type="ARBA" id="ARBA00021825"/>
    </source>
</evidence>
<dbReference type="PROSITE" id="PS51099">
    <property type="entry name" value="PTS_EIIB_TYPE_2"/>
    <property type="match status" value="1"/>
</dbReference>
<comment type="caution">
    <text evidence="19">The sequence shown here is derived from an EMBL/GenBank/DDBJ whole genome shotgun (WGS) entry which is preliminary data.</text>
</comment>
<feature type="transmembrane region" description="Helical" evidence="16">
    <location>
        <begin position="323"/>
        <end position="345"/>
    </location>
</feature>
<keyword evidence="14 16" id="KW-0472">Membrane</keyword>
<comment type="subcellular location">
    <subcellularLocation>
        <location evidence="3">Cell membrane</location>
        <topology evidence="3">Multi-pass membrane protein</topology>
    </subcellularLocation>
</comment>
<dbReference type="EC" id="2.7.1.197" evidence="4"/>
<keyword evidence="8" id="KW-0597">Phosphoprotein</keyword>
<dbReference type="InterPro" id="IPR013011">
    <property type="entry name" value="PTS_EIIB_2"/>
</dbReference>
<dbReference type="Proteomes" id="UP001597285">
    <property type="component" value="Unassembled WGS sequence"/>
</dbReference>
<evidence type="ECO:0000256" key="10">
    <source>
        <dbReference type="ARBA" id="ARBA00022679"/>
    </source>
</evidence>
<evidence type="ECO:0000313" key="20">
    <source>
        <dbReference type="Proteomes" id="UP001597285"/>
    </source>
</evidence>
<dbReference type="InterPro" id="IPR003352">
    <property type="entry name" value="PTS_EIIC"/>
</dbReference>
<evidence type="ECO:0000256" key="8">
    <source>
        <dbReference type="ARBA" id="ARBA00022553"/>
    </source>
</evidence>
<sequence length="491" mass="51485">MEAVTSKERIKDKTTIKVGAQKVGTFLSNMVIPNIGAFIAWGIVTALFIPNGYFPSETLAQLVTPMITYLLPLLIGYSGGKMISGHRGGVVGAVASIGVIVGTDVPMFIGAMIMGPFGGWAIKKFDAIFQPKIKAGFEMLVNNFSSGIIGFVLAIIGFLGIGPIVSIIMAFLGNGIEFMIDANLLPLVNIFTEPGKVIFLNNAINHGILGPLGVEQAAQTGKSVLFILSGNPGPGFGVLLAYMLFGKGTAKASAPGAAIIQFIGGIHELYFPYVLMKPLMILAVMAGGVAGTLTFTLFDTGLVATASPGSILSVIAMTPKGEYLQILAGVLASIIASFVVAMLILKADRSENEDFESNVTKMQGMKAESKGTVMNSVSEASASATTETATVEADISSATVKRIIFACDAGMGSSAMGASILRNKAKKAGLDIPVTNSAISDLEDEKETLIITQIELNARARQKTPSGIHETVDNFLSSPKYDEVIESLLRS</sequence>
<accession>A0ABW4NP70</accession>
<feature type="transmembrane region" description="Helical" evidence="16">
    <location>
        <begin position="59"/>
        <end position="77"/>
    </location>
</feature>
<evidence type="ECO:0000256" key="14">
    <source>
        <dbReference type="ARBA" id="ARBA00023136"/>
    </source>
</evidence>
<gene>
    <name evidence="19" type="ORF">ACFSBK_09390</name>
</gene>
<evidence type="ECO:0000256" key="1">
    <source>
        <dbReference type="ARBA" id="ARBA00001655"/>
    </source>
</evidence>
<evidence type="ECO:0000256" key="11">
    <source>
        <dbReference type="ARBA" id="ARBA00022683"/>
    </source>
</evidence>
<dbReference type="NCBIfam" id="TIGR00851">
    <property type="entry name" value="mtlA"/>
    <property type="match status" value="1"/>
</dbReference>
<feature type="transmembrane region" description="Helical" evidence="16">
    <location>
        <begin position="31"/>
        <end position="53"/>
    </location>
</feature>
<dbReference type="CDD" id="cd05567">
    <property type="entry name" value="PTS_IIB_mannitol"/>
    <property type="match status" value="1"/>
</dbReference>
<dbReference type="InterPro" id="IPR013014">
    <property type="entry name" value="PTS_EIIC_2"/>
</dbReference>
<keyword evidence="7" id="KW-1003">Cell membrane</keyword>
<dbReference type="PANTHER" id="PTHR30181">
    <property type="entry name" value="MANNITOL PERMEASE IIC COMPONENT"/>
    <property type="match status" value="1"/>
</dbReference>
<evidence type="ECO:0000313" key="19">
    <source>
        <dbReference type="EMBL" id="MFD1800061.1"/>
    </source>
</evidence>
<name>A0ABW4NP70_9LACT</name>
<feature type="domain" description="PTS EIIC type-2" evidence="18">
    <location>
        <begin position="23"/>
        <end position="358"/>
    </location>
</feature>
<evidence type="ECO:0000256" key="4">
    <source>
        <dbReference type="ARBA" id="ARBA00011909"/>
    </source>
</evidence>
<dbReference type="RefSeq" id="WP_058919753.1">
    <property type="nucleotide sequence ID" value="NZ_JBHSQC010000023.1"/>
</dbReference>
<dbReference type="InterPro" id="IPR003501">
    <property type="entry name" value="PTS_EIIB_2/3"/>
</dbReference>
<dbReference type="EMBL" id="JBHUFF010000017">
    <property type="protein sequence ID" value="MFD1800061.1"/>
    <property type="molecule type" value="Genomic_DNA"/>
</dbReference>
<keyword evidence="20" id="KW-1185">Reference proteome</keyword>
<feature type="transmembrane region" description="Helical" evidence="16">
    <location>
        <begin position="89"/>
        <end position="114"/>
    </location>
</feature>
<evidence type="ECO:0000256" key="9">
    <source>
        <dbReference type="ARBA" id="ARBA00022597"/>
    </source>
</evidence>
<evidence type="ECO:0000256" key="16">
    <source>
        <dbReference type="SAM" id="Phobius"/>
    </source>
</evidence>
<evidence type="ECO:0000259" key="17">
    <source>
        <dbReference type="PROSITE" id="PS51099"/>
    </source>
</evidence>
<evidence type="ECO:0000256" key="2">
    <source>
        <dbReference type="ARBA" id="ARBA00002434"/>
    </source>
</evidence>
<evidence type="ECO:0000259" key="18">
    <source>
        <dbReference type="PROSITE" id="PS51104"/>
    </source>
</evidence>
<evidence type="ECO:0000256" key="6">
    <source>
        <dbReference type="ARBA" id="ARBA00022448"/>
    </source>
</evidence>
<dbReference type="InterPro" id="IPR050893">
    <property type="entry name" value="Sugar_PTS"/>
</dbReference>
<dbReference type="Pfam" id="PF02378">
    <property type="entry name" value="PTS_EIIC"/>
    <property type="match status" value="1"/>
</dbReference>
<feature type="transmembrane region" description="Helical" evidence="16">
    <location>
        <begin position="148"/>
        <end position="172"/>
    </location>
</feature>
<proteinExistence type="predicted"/>
<dbReference type="InterPro" id="IPR029503">
    <property type="entry name" value="PTS_EIIB_mannitol"/>
</dbReference>
<dbReference type="PROSITE" id="PS51104">
    <property type="entry name" value="PTS_EIIC_TYPE_2"/>
    <property type="match status" value="1"/>
</dbReference>
<evidence type="ECO:0000256" key="15">
    <source>
        <dbReference type="ARBA" id="ARBA00033349"/>
    </source>
</evidence>
<evidence type="ECO:0000256" key="12">
    <source>
        <dbReference type="ARBA" id="ARBA00022692"/>
    </source>
</evidence>
<evidence type="ECO:0000256" key="13">
    <source>
        <dbReference type="ARBA" id="ARBA00022989"/>
    </source>
</evidence>
<feature type="domain" description="PTS EIIB type-2" evidence="17">
    <location>
        <begin position="401"/>
        <end position="491"/>
    </location>
</feature>
<protein>
    <recommendedName>
        <fullName evidence="5">PTS system mannitol-specific EIICB component</fullName>
        <ecNumber evidence="4">2.7.1.197</ecNumber>
    </recommendedName>
    <alternativeName>
        <fullName evidence="15">EIICB-Mtl</fullName>
    </alternativeName>
</protein>
<keyword evidence="6" id="KW-0813">Transport</keyword>
<keyword evidence="12 16" id="KW-0812">Transmembrane</keyword>
<organism evidence="19 20">
    <name type="scientific">Carnobacterium antarcticum</name>
    <dbReference type="NCBI Taxonomy" id="2126436"/>
    <lineage>
        <taxon>Bacteria</taxon>
        <taxon>Bacillati</taxon>
        <taxon>Bacillota</taxon>
        <taxon>Bacilli</taxon>
        <taxon>Lactobacillales</taxon>
        <taxon>Carnobacteriaceae</taxon>
        <taxon>Carnobacterium</taxon>
    </lineage>
</organism>
<comment type="function">
    <text evidence="2">The phosphoenolpyruvate-dependent sugar phosphotransferase system (sugar PTS), a major carbohydrate active transport system, catalyzes the phosphorylation of incoming sugar substrates concomitantly with their translocation across the cell membrane. The enzyme II CmtAB PTS system is involved in D-mannitol transport.</text>
</comment>
<evidence type="ECO:0000256" key="7">
    <source>
        <dbReference type="ARBA" id="ARBA00022475"/>
    </source>
</evidence>
<dbReference type="InterPro" id="IPR036095">
    <property type="entry name" value="PTS_EIIB-like_sf"/>
</dbReference>
<dbReference type="Gene3D" id="3.40.50.2300">
    <property type="match status" value="1"/>
</dbReference>
<feature type="transmembrane region" description="Helical" evidence="16">
    <location>
        <begin position="279"/>
        <end position="303"/>
    </location>
</feature>
<evidence type="ECO:0000256" key="3">
    <source>
        <dbReference type="ARBA" id="ARBA00004651"/>
    </source>
</evidence>